<evidence type="ECO:0000256" key="2">
    <source>
        <dbReference type="SAM" id="MobiDB-lite"/>
    </source>
</evidence>
<feature type="region of interest" description="Disordered" evidence="2">
    <location>
        <begin position="385"/>
        <end position="425"/>
    </location>
</feature>
<keyword evidence="4" id="KW-1185">Reference proteome</keyword>
<dbReference type="EMBL" id="CAMPGE010002229">
    <property type="protein sequence ID" value="CAI2361028.1"/>
    <property type="molecule type" value="Genomic_DNA"/>
</dbReference>
<evidence type="ECO:0000256" key="1">
    <source>
        <dbReference type="SAM" id="Coils"/>
    </source>
</evidence>
<proteinExistence type="predicted"/>
<gene>
    <name evidence="3" type="ORF">ECRASSUSDP1_LOCUS2337</name>
</gene>
<dbReference type="AlphaFoldDB" id="A0AAD1U910"/>
<accession>A0AAD1U910</accession>
<reference evidence="3" key="1">
    <citation type="submission" date="2023-07" db="EMBL/GenBank/DDBJ databases">
        <authorList>
            <consortium name="AG Swart"/>
            <person name="Singh M."/>
            <person name="Singh A."/>
            <person name="Seah K."/>
            <person name="Emmerich C."/>
        </authorList>
    </citation>
    <scope>NUCLEOTIDE SEQUENCE</scope>
    <source>
        <strain evidence="3">DP1</strain>
    </source>
</reference>
<name>A0AAD1U910_EUPCR</name>
<evidence type="ECO:0000313" key="3">
    <source>
        <dbReference type="EMBL" id="CAI2361028.1"/>
    </source>
</evidence>
<keyword evidence="1" id="KW-0175">Coiled coil</keyword>
<protein>
    <submittedName>
        <fullName evidence="3">Uncharacterized protein</fullName>
    </submittedName>
</protein>
<feature type="coiled-coil region" evidence="1">
    <location>
        <begin position="102"/>
        <end position="244"/>
    </location>
</feature>
<feature type="compositionally biased region" description="Basic and acidic residues" evidence="2">
    <location>
        <begin position="385"/>
        <end position="418"/>
    </location>
</feature>
<organism evidence="3 4">
    <name type="scientific">Euplotes crassus</name>
    <dbReference type="NCBI Taxonomy" id="5936"/>
    <lineage>
        <taxon>Eukaryota</taxon>
        <taxon>Sar</taxon>
        <taxon>Alveolata</taxon>
        <taxon>Ciliophora</taxon>
        <taxon>Intramacronucleata</taxon>
        <taxon>Spirotrichea</taxon>
        <taxon>Hypotrichia</taxon>
        <taxon>Euplotida</taxon>
        <taxon>Euplotidae</taxon>
        <taxon>Moneuplotes</taxon>
    </lineage>
</organism>
<sequence>MIYNIIPKYIANAKLQNTSTPPSLNLAHPSIFLNPSLPTQRTSPDWLPPDAQPAHRSMTCPTRLADKRNTNMSDKLSEKLDKQKIIRTEQEAEKEDRKKEFYKQFKEERDQFIYKINSLEEALRAASTSNSEALSEHIALLDKDRIEFKENLENEFKKKKDDLEDERKKFKAKQANLNAEIDKLKSTIANLKDNLMKQKLEYTREEAKINQKLVFKDDKISELRKTIKESSQEYQERLDTLRSDLYSESQKKMTYLEEENQRFSEKLGDKAAILINLESEIIRLKSEQEEEKLISGQKVSSLESKLSMLKEEYDKKIEFINFESQSTIKQIDNEVQQLVKENDNLKTKLIDFEKDYTELHSNYERDKALWDDRLEFLEGQKNQAKRDLQDAHQKYEMTVERLERKDSSKRGKTKESKLNLDQQNC</sequence>
<comment type="caution">
    <text evidence="3">The sequence shown here is derived from an EMBL/GenBank/DDBJ whole genome shotgun (WGS) entry which is preliminary data.</text>
</comment>
<dbReference type="Proteomes" id="UP001295684">
    <property type="component" value="Unassembled WGS sequence"/>
</dbReference>
<evidence type="ECO:0000313" key="4">
    <source>
        <dbReference type="Proteomes" id="UP001295684"/>
    </source>
</evidence>